<protein>
    <recommendedName>
        <fullName evidence="3">Aldehyde oxidase/xanthine dehydrogenase second molybdopterin binding domain-containing protein</fullName>
    </recommendedName>
</protein>
<comment type="caution">
    <text evidence="1">The sequence shown here is derived from an EMBL/GenBank/DDBJ whole genome shotgun (WGS) entry which is preliminary data.</text>
</comment>
<evidence type="ECO:0000313" key="1">
    <source>
        <dbReference type="EMBL" id="ETW99067.1"/>
    </source>
</evidence>
<accession>W4LM62</accession>
<organism evidence="1 2">
    <name type="scientific">Candidatus Entotheonella gemina</name>
    <dbReference type="NCBI Taxonomy" id="1429439"/>
    <lineage>
        <taxon>Bacteria</taxon>
        <taxon>Pseudomonadati</taxon>
        <taxon>Nitrospinota/Tectimicrobiota group</taxon>
        <taxon>Candidatus Tectimicrobiota</taxon>
        <taxon>Candidatus Entotheonellia</taxon>
        <taxon>Candidatus Entotheonellales</taxon>
        <taxon>Candidatus Entotheonellaceae</taxon>
        <taxon>Candidatus Entotheonella</taxon>
    </lineage>
</organism>
<evidence type="ECO:0000313" key="2">
    <source>
        <dbReference type="Proteomes" id="UP000019140"/>
    </source>
</evidence>
<reference evidence="1 2" key="1">
    <citation type="journal article" date="2014" name="Nature">
        <title>An environmental bacterial taxon with a large and distinct metabolic repertoire.</title>
        <authorList>
            <person name="Wilson M.C."/>
            <person name="Mori T."/>
            <person name="Ruckert C."/>
            <person name="Uria A.R."/>
            <person name="Helf M.J."/>
            <person name="Takada K."/>
            <person name="Gernert C."/>
            <person name="Steffens U.A."/>
            <person name="Heycke N."/>
            <person name="Schmitt S."/>
            <person name="Rinke C."/>
            <person name="Helfrich E.J."/>
            <person name="Brachmann A.O."/>
            <person name="Gurgui C."/>
            <person name="Wakimoto T."/>
            <person name="Kracht M."/>
            <person name="Crusemann M."/>
            <person name="Hentschel U."/>
            <person name="Abe I."/>
            <person name="Matsunaga S."/>
            <person name="Kalinowski J."/>
            <person name="Takeyama H."/>
            <person name="Piel J."/>
        </authorList>
    </citation>
    <scope>NUCLEOTIDE SEQUENCE [LARGE SCALE GENOMIC DNA]</scope>
    <source>
        <strain evidence="2">TSY2</strain>
    </source>
</reference>
<dbReference type="GO" id="GO:0016491">
    <property type="term" value="F:oxidoreductase activity"/>
    <property type="evidence" value="ECO:0007669"/>
    <property type="project" value="InterPro"/>
</dbReference>
<gene>
    <name evidence="1" type="ORF">ETSY2_41650</name>
</gene>
<dbReference type="HOGENOM" id="CLU_3041511_0_0_7"/>
<proteinExistence type="predicted"/>
<dbReference type="InterPro" id="IPR037165">
    <property type="entry name" value="AldOxase/xan_DH_Mopterin-bd_sf"/>
</dbReference>
<name>W4LM62_9BACT</name>
<dbReference type="Gene3D" id="3.30.365.10">
    <property type="entry name" value="Aldehyde oxidase/xanthine dehydrogenase, molybdopterin binding domain"/>
    <property type="match status" value="1"/>
</dbReference>
<dbReference type="AlphaFoldDB" id="W4LM62"/>
<keyword evidence="2" id="KW-1185">Reference proteome</keyword>
<dbReference type="PANTHER" id="PTHR47495:SF2">
    <property type="entry name" value="ALDEHYDE DEHYDROGENASE"/>
    <property type="match status" value="1"/>
</dbReference>
<evidence type="ECO:0008006" key="3">
    <source>
        <dbReference type="Google" id="ProtNLM"/>
    </source>
</evidence>
<dbReference type="PANTHER" id="PTHR47495">
    <property type="entry name" value="ALDEHYDE DEHYDROGENASE"/>
    <property type="match status" value="1"/>
</dbReference>
<sequence>MKMALARLAPNGLGEGSIVAAAPAIANAIYQATGVRIKTLPLTPERVWRALRDR</sequence>
<dbReference type="InterPro" id="IPR052516">
    <property type="entry name" value="N-heterocyclic_Hydroxylase"/>
</dbReference>
<dbReference type="EMBL" id="AZHX01001878">
    <property type="protein sequence ID" value="ETW99067.1"/>
    <property type="molecule type" value="Genomic_DNA"/>
</dbReference>
<dbReference type="SUPFAM" id="SSF56003">
    <property type="entry name" value="Molybdenum cofactor-binding domain"/>
    <property type="match status" value="1"/>
</dbReference>
<dbReference type="Proteomes" id="UP000019140">
    <property type="component" value="Unassembled WGS sequence"/>
</dbReference>